<dbReference type="SUPFAM" id="SSF46689">
    <property type="entry name" value="Homeodomain-like"/>
    <property type="match status" value="1"/>
</dbReference>
<dbReference type="PROSITE" id="PS50977">
    <property type="entry name" value="HTH_TETR_2"/>
    <property type="match status" value="1"/>
</dbReference>
<sequence>MTSEDTAANGRRARPAAPKDRIRDAAMELFAERGVRGSTLQAVAERADVSPGLVQHHYKTKERLLSEVQAWVLERLTDVPAGAASSLKRGREPARYEQSFLTNPVVAAYLRRSLLDSELTGIVEWFHDALANCRARMATNDSDSADRDIRAAMTFLIDLAPILLGPLLEHALECDAAALRSRWQEVEIALLGLAVRQTD</sequence>
<dbReference type="RefSeq" id="WP_083063300.1">
    <property type="nucleotide sequence ID" value="NZ_MVHG01000005.1"/>
</dbReference>
<evidence type="ECO:0000313" key="7">
    <source>
        <dbReference type="Proteomes" id="UP000192707"/>
    </source>
</evidence>
<name>A0A1W9ZQW5_MYCAI</name>
<evidence type="ECO:0000259" key="5">
    <source>
        <dbReference type="PROSITE" id="PS50977"/>
    </source>
</evidence>
<dbReference type="InterPro" id="IPR009057">
    <property type="entry name" value="Homeodomain-like_sf"/>
</dbReference>
<evidence type="ECO:0000256" key="4">
    <source>
        <dbReference type="PROSITE-ProRule" id="PRU00335"/>
    </source>
</evidence>
<keyword evidence="7" id="KW-1185">Reference proteome</keyword>
<feature type="DNA-binding region" description="H-T-H motif" evidence="4">
    <location>
        <begin position="39"/>
        <end position="58"/>
    </location>
</feature>
<dbReference type="PANTHER" id="PTHR30055">
    <property type="entry name" value="HTH-TYPE TRANSCRIPTIONAL REGULATOR RUTR"/>
    <property type="match status" value="1"/>
</dbReference>
<dbReference type="AlphaFoldDB" id="A0A1W9ZQW5"/>
<gene>
    <name evidence="6" type="ORF">BST14_04105</name>
</gene>
<keyword evidence="3" id="KW-0804">Transcription</keyword>
<evidence type="ECO:0000256" key="1">
    <source>
        <dbReference type="ARBA" id="ARBA00023015"/>
    </source>
</evidence>
<dbReference type="PANTHER" id="PTHR30055:SF234">
    <property type="entry name" value="HTH-TYPE TRANSCRIPTIONAL REGULATOR BETI"/>
    <property type="match status" value="1"/>
</dbReference>
<feature type="domain" description="HTH tetR-type" evidence="5">
    <location>
        <begin position="16"/>
        <end position="76"/>
    </location>
</feature>
<proteinExistence type="predicted"/>
<dbReference type="InterPro" id="IPR001647">
    <property type="entry name" value="HTH_TetR"/>
</dbReference>
<dbReference type="Proteomes" id="UP000192707">
    <property type="component" value="Unassembled WGS sequence"/>
</dbReference>
<organism evidence="6 7">
    <name type="scientific">Mycobacterium arosiense ATCC BAA-1401 = DSM 45069</name>
    <dbReference type="NCBI Taxonomy" id="1265311"/>
    <lineage>
        <taxon>Bacteria</taxon>
        <taxon>Bacillati</taxon>
        <taxon>Actinomycetota</taxon>
        <taxon>Actinomycetes</taxon>
        <taxon>Mycobacteriales</taxon>
        <taxon>Mycobacteriaceae</taxon>
        <taxon>Mycobacterium</taxon>
        <taxon>Mycobacterium avium complex (MAC)</taxon>
    </lineage>
</organism>
<keyword evidence="2 4" id="KW-0238">DNA-binding</keyword>
<evidence type="ECO:0000256" key="3">
    <source>
        <dbReference type="ARBA" id="ARBA00023163"/>
    </source>
</evidence>
<evidence type="ECO:0000313" key="6">
    <source>
        <dbReference type="EMBL" id="ORA19916.1"/>
    </source>
</evidence>
<dbReference type="EMBL" id="MVHG01000005">
    <property type="protein sequence ID" value="ORA19916.1"/>
    <property type="molecule type" value="Genomic_DNA"/>
</dbReference>
<keyword evidence="1" id="KW-0805">Transcription regulation</keyword>
<dbReference type="PRINTS" id="PR00455">
    <property type="entry name" value="HTHTETR"/>
</dbReference>
<dbReference type="InterPro" id="IPR050109">
    <property type="entry name" value="HTH-type_TetR-like_transc_reg"/>
</dbReference>
<evidence type="ECO:0000256" key="2">
    <source>
        <dbReference type="ARBA" id="ARBA00023125"/>
    </source>
</evidence>
<protein>
    <recommendedName>
        <fullName evidence="5">HTH tetR-type domain-containing protein</fullName>
    </recommendedName>
</protein>
<dbReference type="Pfam" id="PF00440">
    <property type="entry name" value="TetR_N"/>
    <property type="match status" value="1"/>
</dbReference>
<dbReference type="Gene3D" id="1.10.357.10">
    <property type="entry name" value="Tetracycline Repressor, domain 2"/>
    <property type="match status" value="1"/>
</dbReference>
<comment type="caution">
    <text evidence="6">The sequence shown here is derived from an EMBL/GenBank/DDBJ whole genome shotgun (WGS) entry which is preliminary data.</text>
</comment>
<reference evidence="6 7" key="1">
    <citation type="submission" date="2016-12" db="EMBL/GenBank/DDBJ databases">
        <title>The new phylogeny of genus Mycobacterium.</title>
        <authorList>
            <person name="Tortoli E."/>
            <person name="Trovato A."/>
            <person name="Cirillo D.M."/>
        </authorList>
    </citation>
    <scope>NUCLEOTIDE SEQUENCE [LARGE SCALE GENOMIC DNA]</scope>
    <source>
        <strain evidence="6 7">DSM 45069</strain>
    </source>
</reference>
<dbReference type="GO" id="GO:0000976">
    <property type="term" value="F:transcription cis-regulatory region binding"/>
    <property type="evidence" value="ECO:0007669"/>
    <property type="project" value="TreeGrafter"/>
</dbReference>
<dbReference type="GO" id="GO:0003700">
    <property type="term" value="F:DNA-binding transcription factor activity"/>
    <property type="evidence" value="ECO:0007669"/>
    <property type="project" value="TreeGrafter"/>
</dbReference>
<accession>A0A1W9ZQW5</accession>